<dbReference type="RefSeq" id="WP_164312426.1">
    <property type="nucleotide sequence ID" value="NZ_JAAGLU010000003.1"/>
</dbReference>
<dbReference type="EMBL" id="JAAGLU010000003">
    <property type="protein sequence ID" value="NEC84945.1"/>
    <property type="molecule type" value="Genomic_DNA"/>
</dbReference>
<keyword evidence="2" id="KW-0597">Phosphoprotein</keyword>
<evidence type="ECO:0000256" key="1">
    <source>
        <dbReference type="ARBA" id="ARBA00022450"/>
    </source>
</evidence>
<gene>
    <name evidence="4" type="ORF">G3I71_03515</name>
</gene>
<dbReference type="InterPro" id="IPR036736">
    <property type="entry name" value="ACP-like_sf"/>
</dbReference>
<dbReference type="AlphaFoldDB" id="A0A6B3BJZ9"/>
<dbReference type="InterPro" id="IPR006162">
    <property type="entry name" value="Ppantetheine_attach_site"/>
</dbReference>
<dbReference type="InterPro" id="IPR009081">
    <property type="entry name" value="PP-bd_ACP"/>
</dbReference>
<sequence length="85" mass="9556">MNQAFVDTLRPHLRYLTPDQELQPEDRLRDLGLNSMQAIDLVFDLEDNCGVALPDDQLSDTNFETAGALWAAMETARSATETDTR</sequence>
<accession>A0A6B3BJZ9</accession>
<dbReference type="PROSITE" id="PS50075">
    <property type="entry name" value="CARRIER"/>
    <property type="match status" value="1"/>
</dbReference>
<dbReference type="SUPFAM" id="SSF47336">
    <property type="entry name" value="ACP-like"/>
    <property type="match status" value="1"/>
</dbReference>
<name>A0A6B3BJZ9_9ACTN</name>
<reference evidence="4" key="1">
    <citation type="submission" date="2020-01" db="EMBL/GenBank/DDBJ databases">
        <title>Insect and environment-associated Actinomycetes.</title>
        <authorList>
            <person name="Currrie C."/>
            <person name="Chevrette M."/>
            <person name="Carlson C."/>
            <person name="Stubbendieck R."/>
            <person name="Wendt-Pienkowski E."/>
        </authorList>
    </citation>
    <scope>NUCLEOTIDE SEQUENCE</scope>
    <source>
        <strain evidence="4">SID12501</strain>
    </source>
</reference>
<keyword evidence="1" id="KW-0596">Phosphopantetheine</keyword>
<proteinExistence type="predicted"/>
<evidence type="ECO:0000313" key="4">
    <source>
        <dbReference type="EMBL" id="NEC84945.1"/>
    </source>
</evidence>
<evidence type="ECO:0000256" key="2">
    <source>
        <dbReference type="ARBA" id="ARBA00022553"/>
    </source>
</evidence>
<dbReference type="PROSITE" id="PS00012">
    <property type="entry name" value="PHOSPHOPANTETHEINE"/>
    <property type="match status" value="1"/>
</dbReference>
<dbReference type="Gene3D" id="1.10.1200.10">
    <property type="entry name" value="ACP-like"/>
    <property type="match status" value="1"/>
</dbReference>
<protein>
    <submittedName>
        <fullName evidence="4">Acyl carrier protein</fullName>
    </submittedName>
</protein>
<organism evidence="4">
    <name type="scientific">Streptomyces sp. SID12501</name>
    <dbReference type="NCBI Taxonomy" id="2706042"/>
    <lineage>
        <taxon>Bacteria</taxon>
        <taxon>Bacillati</taxon>
        <taxon>Actinomycetota</taxon>
        <taxon>Actinomycetes</taxon>
        <taxon>Kitasatosporales</taxon>
        <taxon>Streptomycetaceae</taxon>
        <taxon>Streptomyces</taxon>
    </lineage>
</organism>
<evidence type="ECO:0000259" key="3">
    <source>
        <dbReference type="PROSITE" id="PS50075"/>
    </source>
</evidence>
<dbReference type="Pfam" id="PF00550">
    <property type="entry name" value="PP-binding"/>
    <property type="match status" value="1"/>
</dbReference>
<feature type="domain" description="Carrier" evidence="3">
    <location>
        <begin position="1"/>
        <end position="77"/>
    </location>
</feature>
<comment type="caution">
    <text evidence="4">The sequence shown here is derived from an EMBL/GenBank/DDBJ whole genome shotgun (WGS) entry which is preliminary data.</text>
</comment>